<evidence type="ECO:0000256" key="1">
    <source>
        <dbReference type="ARBA" id="ARBA00022723"/>
    </source>
</evidence>
<evidence type="ECO:0000256" key="3">
    <source>
        <dbReference type="ARBA" id="ARBA00022833"/>
    </source>
</evidence>
<dbReference type="PANTHER" id="PTHR13513">
    <property type="entry name" value="E3 UBIQUITIN-PROTEIN LIGASE UBR7"/>
    <property type="match status" value="1"/>
</dbReference>
<evidence type="ECO:0000313" key="7">
    <source>
        <dbReference type="EMBL" id="KAF6210198.1"/>
    </source>
</evidence>
<comment type="caution">
    <text evidence="7">The sequence shown here is derived from an EMBL/GenBank/DDBJ whole genome shotgun (WGS) entry which is preliminary data.</text>
</comment>
<evidence type="ECO:0000259" key="6">
    <source>
        <dbReference type="PROSITE" id="PS51157"/>
    </source>
</evidence>
<keyword evidence="3" id="KW-0862">Zinc</keyword>
<evidence type="ECO:0000256" key="2">
    <source>
        <dbReference type="ARBA" id="ARBA00022771"/>
    </source>
</evidence>
<dbReference type="PANTHER" id="PTHR13513:SF9">
    <property type="entry name" value="E3 UBIQUITIN-PROTEIN LIGASE UBR7-RELATED"/>
    <property type="match status" value="1"/>
</dbReference>
<dbReference type="GO" id="GO:0005737">
    <property type="term" value="C:cytoplasm"/>
    <property type="evidence" value="ECO:0007669"/>
    <property type="project" value="TreeGrafter"/>
</dbReference>
<keyword evidence="1" id="KW-0479">Metal-binding</keyword>
<dbReference type="PROSITE" id="PS51157">
    <property type="entry name" value="ZF_UBR"/>
    <property type="match status" value="1"/>
</dbReference>
<dbReference type="InterPro" id="IPR011011">
    <property type="entry name" value="Znf_FYVE_PHD"/>
</dbReference>
<dbReference type="SUPFAM" id="SSF57903">
    <property type="entry name" value="FYVE/PHD zinc finger"/>
    <property type="match status" value="1"/>
</dbReference>
<gene>
    <name evidence="7" type="ORF">GE061_013301</name>
</gene>
<feature type="region of interest" description="Disordered" evidence="5">
    <location>
        <begin position="38"/>
        <end position="66"/>
    </location>
</feature>
<dbReference type="InterPro" id="IPR040204">
    <property type="entry name" value="UBR7"/>
</dbReference>
<dbReference type="Proteomes" id="UP000466442">
    <property type="component" value="Linkage Group LG5"/>
</dbReference>
<evidence type="ECO:0000313" key="8">
    <source>
        <dbReference type="Proteomes" id="UP000466442"/>
    </source>
</evidence>
<sequence>MRNNISKSLKNCDEIENTGEYLQFRSFRVISTRRRRRASRSSQASLHLTEQIMAEPPSTSGAPDVDDENTMTLDEVLEEELQLENDANAVLGPSDDKNCSYDKGFVPRQALYSCKTCKKDSDVQAGICLACSYHCHEGHDLVELYTKRFFRCDCGNKKFGELKCNLAPNKEEENEGNVYNQNFQGLYCVCSRPYPDPEDEVSDDMIQCCICEDWYHSRHLNTEIPGEENYAEMICESCTKRLDFLQYYSGLTVSKVVKPQSASDGPIDVVSIPAEAVTKVTEEATTETPSETKPDTVVECKKKAGKRDDSKTGATFWPNNFRSLLCTCSECKEMYDRLKVSWIIDENDTVQAYEEKGKTVGESGSKPSQYEQGMKALFELNRVQQMEAILNYNDLKSNLKTYLSKFAETKKVVREEDILVRLSTA</sequence>
<reference evidence="7" key="1">
    <citation type="journal article" date="2021" name="Mol. Ecol. Resour.">
        <title>Apolygus lucorum genome provides insights into omnivorousness and mesophyll feeding.</title>
        <authorList>
            <person name="Liu Y."/>
            <person name="Liu H."/>
            <person name="Wang H."/>
            <person name="Huang T."/>
            <person name="Liu B."/>
            <person name="Yang B."/>
            <person name="Yin L."/>
            <person name="Li B."/>
            <person name="Zhang Y."/>
            <person name="Zhang S."/>
            <person name="Jiang F."/>
            <person name="Zhang X."/>
            <person name="Ren Y."/>
            <person name="Wang B."/>
            <person name="Wang S."/>
            <person name="Lu Y."/>
            <person name="Wu K."/>
            <person name="Fan W."/>
            <person name="Wang G."/>
        </authorList>
    </citation>
    <scope>NUCLEOTIDE SEQUENCE</scope>
    <source>
        <strain evidence="7">12Hb</strain>
    </source>
</reference>
<dbReference type="InterPro" id="IPR003126">
    <property type="entry name" value="Znf_UBR"/>
</dbReference>
<dbReference type="SMART" id="SM00249">
    <property type="entry name" value="PHD"/>
    <property type="match status" value="1"/>
</dbReference>
<dbReference type="CDD" id="cd19677">
    <property type="entry name" value="UBR-box_UBR7"/>
    <property type="match status" value="1"/>
</dbReference>
<proteinExistence type="predicted"/>
<feature type="domain" description="UBR-type" evidence="6">
    <location>
        <begin position="97"/>
        <end position="169"/>
    </location>
</feature>
<dbReference type="CDD" id="cd15542">
    <property type="entry name" value="PHD_UBR7"/>
    <property type="match status" value="1"/>
</dbReference>
<dbReference type="AlphaFoldDB" id="A0A8S9XPN6"/>
<feature type="zinc finger region" description="UBR-type" evidence="4">
    <location>
        <begin position="97"/>
        <end position="169"/>
    </location>
</feature>
<dbReference type="InterPro" id="IPR013083">
    <property type="entry name" value="Znf_RING/FYVE/PHD"/>
</dbReference>
<accession>A0A8S9XPN6</accession>
<evidence type="ECO:0000256" key="5">
    <source>
        <dbReference type="SAM" id="MobiDB-lite"/>
    </source>
</evidence>
<protein>
    <recommendedName>
        <fullName evidence="6">UBR-type domain-containing protein</fullName>
    </recommendedName>
</protein>
<name>A0A8S9XPN6_APOLU</name>
<organism evidence="7 8">
    <name type="scientific">Apolygus lucorum</name>
    <name type="common">Small green plant bug</name>
    <name type="synonym">Lygocoris lucorum</name>
    <dbReference type="NCBI Taxonomy" id="248454"/>
    <lineage>
        <taxon>Eukaryota</taxon>
        <taxon>Metazoa</taxon>
        <taxon>Ecdysozoa</taxon>
        <taxon>Arthropoda</taxon>
        <taxon>Hexapoda</taxon>
        <taxon>Insecta</taxon>
        <taxon>Pterygota</taxon>
        <taxon>Neoptera</taxon>
        <taxon>Paraneoptera</taxon>
        <taxon>Hemiptera</taxon>
        <taxon>Heteroptera</taxon>
        <taxon>Panheteroptera</taxon>
        <taxon>Cimicomorpha</taxon>
        <taxon>Miridae</taxon>
        <taxon>Mirini</taxon>
        <taxon>Apolygus</taxon>
    </lineage>
</organism>
<dbReference type="Pfam" id="PF02207">
    <property type="entry name" value="zf-UBR"/>
    <property type="match status" value="1"/>
</dbReference>
<dbReference type="Gene3D" id="3.30.40.10">
    <property type="entry name" value="Zinc/RING finger domain, C3HC4 (zinc finger)"/>
    <property type="match status" value="1"/>
</dbReference>
<dbReference type="OrthoDB" id="10262564at2759"/>
<keyword evidence="8" id="KW-1185">Reference proteome</keyword>
<evidence type="ECO:0000256" key="4">
    <source>
        <dbReference type="PROSITE-ProRule" id="PRU00508"/>
    </source>
</evidence>
<dbReference type="GO" id="GO:0061630">
    <property type="term" value="F:ubiquitin protein ligase activity"/>
    <property type="evidence" value="ECO:0007669"/>
    <property type="project" value="InterPro"/>
</dbReference>
<dbReference type="InterPro" id="IPR047506">
    <property type="entry name" value="UBR7-like_UBR-box"/>
</dbReference>
<keyword evidence="2" id="KW-0863">Zinc-finger</keyword>
<dbReference type="SMART" id="SM00396">
    <property type="entry name" value="ZnF_UBR1"/>
    <property type="match status" value="1"/>
</dbReference>
<dbReference type="GO" id="GO:0008270">
    <property type="term" value="F:zinc ion binding"/>
    <property type="evidence" value="ECO:0007669"/>
    <property type="project" value="UniProtKB-KW"/>
</dbReference>
<dbReference type="EMBL" id="WIXP02000005">
    <property type="protein sequence ID" value="KAF6210198.1"/>
    <property type="molecule type" value="Genomic_DNA"/>
</dbReference>
<dbReference type="InterPro" id="IPR001965">
    <property type="entry name" value="Znf_PHD"/>
</dbReference>